<comment type="caution">
    <text evidence="1">The sequence shown here is derived from an EMBL/GenBank/DDBJ whole genome shotgun (WGS) entry which is preliminary data.</text>
</comment>
<reference evidence="1 2" key="2">
    <citation type="submission" date="2020-08" db="EMBL/GenBank/DDBJ databases">
        <title>The Agave Microbiome: Exploring the role of microbial communities in plant adaptations to desert environments.</title>
        <authorList>
            <person name="Partida-Martinez L.P."/>
        </authorList>
    </citation>
    <scope>NUCLEOTIDE SEQUENCE [LARGE SCALE GENOMIC DNA]</scope>
    <source>
        <strain evidence="1 2">AT2.17</strain>
    </source>
</reference>
<accession>A0A7Y9KT73</accession>
<keyword evidence="2" id="KW-1185">Reference proteome</keyword>
<gene>
    <name evidence="1" type="ORF">F4692_003457</name>
</gene>
<dbReference type="AlphaFoldDB" id="A0A7Y9KT73"/>
<sequence>MFAALRGTVAAATEGDTGTRVGRLPRAVSRVMTLTVGVGFAVVGIAGAASAHHNTISGDVTCATGGGWTVTWRVENSETVPETVTSSTRTNAVPVGTRLASRQTIYRTETVTTKPSQPLTLTLAARWDNNNTNTSSGSIAVSKFADNCAVKKVDQPTVPVVDDCGPGNAHYGQVPTGPWTSTTNPDGSLTVTTTPGYQFTNGQTSVTYPAPVDSNQPCPTPTPPVVTPPVVTPPVTNPPEVLPAQVRVVSANVRTIDKCGRTSDMFKVIKRNGVVYKAQGKVVRQGAWIKATKRTVTVRAVAADASFKLRGKQVWKLSFTNKACAQAPQVAPNTGAR</sequence>
<organism evidence="1 2">
    <name type="scientific">Nocardioides cavernae</name>
    <dbReference type="NCBI Taxonomy" id="1921566"/>
    <lineage>
        <taxon>Bacteria</taxon>
        <taxon>Bacillati</taxon>
        <taxon>Actinomycetota</taxon>
        <taxon>Actinomycetes</taxon>
        <taxon>Propionibacteriales</taxon>
        <taxon>Nocardioidaceae</taxon>
        <taxon>Nocardioides</taxon>
    </lineage>
</organism>
<dbReference type="RefSeq" id="WP_179620940.1">
    <property type="nucleotide sequence ID" value="NZ_JACCBW010000004.1"/>
</dbReference>
<protein>
    <submittedName>
        <fullName evidence="1">Uncharacterized protein</fullName>
    </submittedName>
</protein>
<reference evidence="1 2" key="1">
    <citation type="submission" date="2020-07" db="EMBL/GenBank/DDBJ databases">
        <authorList>
            <person name="Partida-Martinez L."/>
            <person name="Huntemann M."/>
            <person name="Clum A."/>
            <person name="Wang J."/>
            <person name="Palaniappan K."/>
            <person name="Ritter S."/>
            <person name="Chen I.-M."/>
            <person name="Stamatis D."/>
            <person name="Reddy T."/>
            <person name="O'Malley R."/>
            <person name="Daum C."/>
            <person name="Shapiro N."/>
            <person name="Ivanova N."/>
            <person name="Kyrpides N."/>
            <person name="Woyke T."/>
        </authorList>
    </citation>
    <scope>NUCLEOTIDE SEQUENCE [LARGE SCALE GENOMIC DNA]</scope>
    <source>
        <strain evidence="1 2">AT2.17</strain>
    </source>
</reference>
<dbReference type="Proteomes" id="UP000549911">
    <property type="component" value="Unassembled WGS sequence"/>
</dbReference>
<dbReference type="EMBL" id="JACCBW010000004">
    <property type="protein sequence ID" value="NYE38309.1"/>
    <property type="molecule type" value="Genomic_DNA"/>
</dbReference>
<name>A0A7Y9KT73_9ACTN</name>
<proteinExistence type="predicted"/>
<evidence type="ECO:0000313" key="1">
    <source>
        <dbReference type="EMBL" id="NYE38309.1"/>
    </source>
</evidence>
<evidence type="ECO:0000313" key="2">
    <source>
        <dbReference type="Proteomes" id="UP000549911"/>
    </source>
</evidence>